<evidence type="ECO:0000256" key="1">
    <source>
        <dbReference type="SAM" id="MobiDB-lite"/>
    </source>
</evidence>
<evidence type="ECO:0000313" key="4">
    <source>
        <dbReference type="EMBL" id="KAA1120306.1"/>
    </source>
</evidence>
<feature type="region of interest" description="Disordered" evidence="1">
    <location>
        <begin position="460"/>
        <end position="482"/>
    </location>
</feature>
<dbReference type="Proteomes" id="UP000324748">
    <property type="component" value="Unassembled WGS sequence"/>
</dbReference>
<evidence type="ECO:0000313" key="6">
    <source>
        <dbReference type="Proteomes" id="UP000325313"/>
    </source>
</evidence>
<dbReference type="EMBL" id="VDEP01000245">
    <property type="protein sequence ID" value="KAA1120306.1"/>
    <property type="molecule type" value="Genomic_DNA"/>
</dbReference>
<organism evidence="4 6">
    <name type="scientific">Puccinia graminis f. sp. tritici</name>
    <dbReference type="NCBI Taxonomy" id="56615"/>
    <lineage>
        <taxon>Eukaryota</taxon>
        <taxon>Fungi</taxon>
        <taxon>Dikarya</taxon>
        <taxon>Basidiomycota</taxon>
        <taxon>Pucciniomycotina</taxon>
        <taxon>Pucciniomycetes</taxon>
        <taxon>Pucciniales</taxon>
        <taxon>Pucciniaceae</taxon>
        <taxon>Puccinia</taxon>
    </lineage>
</organism>
<proteinExistence type="predicted"/>
<feature type="signal peptide" evidence="2">
    <location>
        <begin position="1"/>
        <end position="18"/>
    </location>
</feature>
<keyword evidence="5" id="KW-1185">Reference proteome</keyword>
<accession>A0A5B0R434</accession>
<evidence type="ECO:0000256" key="2">
    <source>
        <dbReference type="SAM" id="SignalP"/>
    </source>
</evidence>
<dbReference type="EMBL" id="VSWC01000152">
    <property type="protein sequence ID" value="KAA1075717.1"/>
    <property type="molecule type" value="Genomic_DNA"/>
</dbReference>
<dbReference type="Proteomes" id="UP000325313">
    <property type="component" value="Unassembled WGS sequence"/>
</dbReference>
<feature type="region of interest" description="Disordered" evidence="1">
    <location>
        <begin position="63"/>
        <end position="83"/>
    </location>
</feature>
<sequence length="482" mass="54749">MRSLFLLIIISHVHLHHSLPMPMQQSLEFAADASRAGASFHTPHINPAEPLTAAARDGNQPLDLSRHTFGTGKPGDKPTEANQPAWYTREGMKNKAQGWSDKISSPWMIRTKEYVGISHPITSIGENAKDIDAWLIEKNIKMDRTIVRSFYTSLSADERSGAAEVKYVKEVDDLIRHGGSDKDTKNLFEYFEKSLGKEEFARRKDVLLWQANELERITKWNRALPSMAKFSGVTQENMKEWGKAIGMGEYFPAFKPVVGKPSNAKYLAAFRELGAAGEIERELGTAQVQRRIAIMEAMDRQFWDPTLLRDLDARLVTEWQEQNLDVPRMLATLDITRFVAKQGRSVNWRNNPKALDLVYWAFQPIAEEASNVARGRVQTGITLEDQRIIKFFDDDPEAKRMYESLKTDVHIGLIYPKSPQVENLVQTTSNTIAKNRWTGLLTNLWSWLKKVFGKRRNNPELLTMTADPPKGAPLTRSKSSPN</sequence>
<feature type="chain" id="PRO_5036138061" evidence="2">
    <location>
        <begin position="19"/>
        <end position="482"/>
    </location>
</feature>
<protein>
    <submittedName>
        <fullName evidence="4">Uncharacterized protein</fullName>
    </submittedName>
</protein>
<comment type="caution">
    <text evidence="4">The sequence shown here is derived from an EMBL/GenBank/DDBJ whole genome shotgun (WGS) entry which is preliminary data.</text>
</comment>
<keyword evidence="2" id="KW-0732">Signal</keyword>
<name>A0A5B0R434_PUCGR</name>
<dbReference type="OrthoDB" id="2508258at2759"/>
<evidence type="ECO:0000313" key="3">
    <source>
        <dbReference type="EMBL" id="KAA1075717.1"/>
    </source>
</evidence>
<gene>
    <name evidence="3" type="ORF">PGT21_000140</name>
    <name evidence="4" type="ORF">PGTUg99_010570</name>
</gene>
<reference evidence="5 6" key="1">
    <citation type="submission" date="2019-05" db="EMBL/GenBank/DDBJ databases">
        <title>Emergence of the Ug99 lineage of the wheat stem rust pathogen through somatic hybridization.</title>
        <authorList>
            <person name="Li F."/>
            <person name="Upadhyaya N.M."/>
            <person name="Sperschneider J."/>
            <person name="Matny O."/>
            <person name="Nguyen-Phuc H."/>
            <person name="Mago R."/>
            <person name="Raley C."/>
            <person name="Miller M.E."/>
            <person name="Silverstein K.A.T."/>
            <person name="Henningsen E."/>
            <person name="Hirsch C.D."/>
            <person name="Visser B."/>
            <person name="Pretorius Z.A."/>
            <person name="Steffenson B.J."/>
            <person name="Schwessinger B."/>
            <person name="Dodds P.N."/>
            <person name="Figueroa M."/>
        </authorList>
    </citation>
    <scope>NUCLEOTIDE SEQUENCE [LARGE SCALE GENOMIC DNA]</scope>
    <source>
        <strain evidence="3">21-0</strain>
        <strain evidence="4 6">Ug99</strain>
    </source>
</reference>
<dbReference type="AlphaFoldDB" id="A0A5B0R434"/>
<evidence type="ECO:0000313" key="5">
    <source>
        <dbReference type="Proteomes" id="UP000324748"/>
    </source>
</evidence>